<name>A0ABR3I1D9_LOXSC</name>
<sequence>MQMLNLSPINRFTKSFSRARPSDVCDASGFLRLFFCREASDCSVWILGALELEQVSTWGPKPVKNHHRLKTVCRSKILQDLSQPTRVQSFHPLH</sequence>
<proteinExistence type="predicted"/>
<evidence type="ECO:0000313" key="2">
    <source>
        <dbReference type="Proteomes" id="UP001549920"/>
    </source>
</evidence>
<gene>
    <name evidence="1" type="ORF">ABMA27_001013</name>
</gene>
<evidence type="ECO:0000313" key="1">
    <source>
        <dbReference type="EMBL" id="KAL0882559.1"/>
    </source>
</evidence>
<accession>A0ABR3I1D9</accession>
<organism evidence="1 2">
    <name type="scientific">Loxostege sticticalis</name>
    <name type="common">Beet webworm moth</name>
    <dbReference type="NCBI Taxonomy" id="481309"/>
    <lineage>
        <taxon>Eukaryota</taxon>
        <taxon>Metazoa</taxon>
        <taxon>Ecdysozoa</taxon>
        <taxon>Arthropoda</taxon>
        <taxon>Hexapoda</taxon>
        <taxon>Insecta</taxon>
        <taxon>Pterygota</taxon>
        <taxon>Neoptera</taxon>
        <taxon>Endopterygota</taxon>
        <taxon>Lepidoptera</taxon>
        <taxon>Glossata</taxon>
        <taxon>Ditrysia</taxon>
        <taxon>Pyraloidea</taxon>
        <taxon>Crambidae</taxon>
        <taxon>Pyraustinae</taxon>
        <taxon>Loxostege</taxon>
    </lineage>
</organism>
<reference evidence="1 2" key="1">
    <citation type="submission" date="2024-06" db="EMBL/GenBank/DDBJ databases">
        <title>A chromosome-level genome assembly of beet webworm, Loxostege sticticalis.</title>
        <authorList>
            <person name="Zhang Y."/>
        </authorList>
    </citation>
    <scope>NUCLEOTIDE SEQUENCE [LARGE SCALE GENOMIC DNA]</scope>
    <source>
        <strain evidence="1">AQ026</strain>
        <tissue evidence="1">Whole body</tissue>
    </source>
</reference>
<dbReference type="EMBL" id="JBEUOH010000010">
    <property type="protein sequence ID" value="KAL0882559.1"/>
    <property type="molecule type" value="Genomic_DNA"/>
</dbReference>
<dbReference type="Proteomes" id="UP001549920">
    <property type="component" value="Unassembled WGS sequence"/>
</dbReference>
<keyword evidence="2" id="KW-1185">Reference proteome</keyword>
<comment type="caution">
    <text evidence="1">The sequence shown here is derived from an EMBL/GenBank/DDBJ whole genome shotgun (WGS) entry which is preliminary data.</text>
</comment>
<protein>
    <submittedName>
        <fullName evidence="1">Uncharacterized protein</fullName>
    </submittedName>
</protein>